<dbReference type="AlphaFoldDB" id="A0A4Q4J9W7"/>
<reference evidence="1 2" key="1">
    <citation type="submission" date="2019-02" db="EMBL/GenBank/DDBJ databases">
        <authorList>
            <person name="Feng G."/>
        </authorList>
    </citation>
    <scope>NUCLEOTIDE SEQUENCE [LARGE SCALE GENOMIC DNA]</scope>
    <source>
        <strain evidence="1 2">DSM 26779</strain>
    </source>
</reference>
<comment type="caution">
    <text evidence="1">The sequence shown here is derived from an EMBL/GenBank/DDBJ whole genome shotgun (WGS) entry which is preliminary data.</text>
</comment>
<name>A0A4Q4J9W7_9SPHN</name>
<proteinExistence type="predicted"/>
<dbReference type="EMBL" id="SEOM01000002">
    <property type="protein sequence ID" value="RYM02530.1"/>
    <property type="molecule type" value="Genomic_DNA"/>
</dbReference>
<dbReference type="Proteomes" id="UP000292734">
    <property type="component" value="Unassembled WGS sequence"/>
</dbReference>
<evidence type="ECO:0000313" key="2">
    <source>
        <dbReference type="Proteomes" id="UP000292734"/>
    </source>
</evidence>
<evidence type="ECO:0000313" key="1">
    <source>
        <dbReference type="EMBL" id="RYM02530.1"/>
    </source>
</evidence>
<organism evidence="1 2">
    <name type="scientific">Sphingobium indicum</name>
    <dbReference type="NCBI Taxonomy" id="332055"/>
    <lineage>
        <taxon>Bacteria</taxon>
        <taxon>Pseudomonadati</taxon>
        <taxon>Pseudomonadota</taxon>
        <taxon>Alphaproteobacteria</taxon>
        <taxon>Sphingomonadales</taxon>
        <taxon>Sphingomonadaceae</taxon>
        <taxon>Sphingobium</taxon>
    </lineage>
</organism>
<protein>
    <submittedName>
        <fullName evidence="1">CRISPR-associated protein Cas2</fullName>
    </submittedName>
</protein>
<sequence>MAAYIICYDLTNPGRNYQNLYEKIKSYGTWARVTESNWVIVTTKTAVQIRDDLLTVLDSNDRLFVVKSGREAAWHNSRCKNEWLKAKL</sequence>
<accession>A0A4Q4J9W7</accession>
<gene>
    <name evidence="1" type="ORF">EWH08_10020</name>
</gene>